<evidence type="ECO:0000313" key="4">
    <source>
        <dbReference type="Proteomes" id="UP000297982"/>
    </source>
</evidence>
<feature type="transmembrane region" description="Helical" evidence="1">
    <location>
        <begin position="341"/>
        <end position="362"/>
    </location>
</feature>
<dbReference type="AlphaFoldDB" id="A0A4Z0H5Y2"/>
<dbReference type="STRING" id="192814.GCA_900166575_02339"/>
<feature type="transmembrane region" description="Helical" evidence="1">
    <location>
        <begin position="94"/>
        <end position="113"/>
    </location>
</feature>
<name>A0A4Z0H5Y2_9BACI</name>
<comment type="caution">
    <text evidence="3">The sequence shown here is derived from an EMBL/GenBank/DDBJ whole genome shotgun (WGS) entry which is preliminary data.</text>
</comment>
<reference evidence="3 4" key="1">
    <citation type="journal article" date="2003" name="Int. J. Syst. Evol. Microbiol.">
        <title>Halobacillus salinus sp. nov., isolated from a salt lake on the coast of the East Sea in Korea.</title>
        <authorList>
            <person name="Yoon J.H."/>
            <person name="Kang K.H."/>
            <person name="Park Y.H."/>
        </authorList>
    </citation>
    <scope>NUCLEOTIDE SEQUENCE [LARGE SCALE GENOMIC DNA]</scope>
    <source>
        <strain evidence="3 4">HSL-3</strain>
    </source>
</reference>
<organism evidence="3 4">
    <name type="scientific">Halobacillus salinus</name>
    <dbReference type="NCBI Taxonomy" id="192814"/>
    <lineage>
        <taxon>Bacteria</taxon>
        <taxon>Bacillati</taxon>
        <taxon>Bacillota</taxon>
        <taxon>Bacilli</taxon>
        <taxon>Bacillales</taxon>
        <taxon>Bacillaceae</taxon>
        <taxon>Halobacillus</taxon>
    </lineage>
</organism>
<feature type="transmembrane region" description="Helical" evidence="1">
    <location>
        <begin position="240"/>
        <end position="261"/>
    </location>
</feature>
<dbReference type="RefSeq" id="WP_079480663.1">
    <property type="nucleotide sequence ID" value="NZ_FVYZ01000004.1"/>
</dbReference>
<keyword evidence="1" id="KW-0812">Transmembrane</keyword>
<evidence type="ECO:0000313" key="3">
    <source>
        <dbReference type="EMBL" id="TGB05254.1"/>
    </source>
</evidence>
<feature type="domain" description="DUF2157" evidence="2">
    <location>
        <begin position="12"/>
        <end position="141"/>
    </location>
</feature>
<keyword evidence="4" id="KW-1185">Reference proteome</keyword>
<dbReference type="Pfam" id="PF09925">
    <property type="entry name" value="DUF2157"/>
    <property type="match status" value="1"/>
</dbReference>
<evidence type="ECO:0000259" key="2">
    <source>
        <dbReference type="Pfam" id="PF09925"/>
    </source>
</evidence>
<feature type="transmembrane region" description="Helical" evidence="1">
    <location>
        <begin position="215"/>
        <end position="233"/>
    </location>
</feature>
<feature type="transmembrane region" description="Helical" evidence="1">
    <location>
        <begin position="39"/>
        <end position="60"/>
    </location>
</feature>
<dbReference type="OrthoDB" id="5351773at2"/>
<proteinExistence type="predicted"/>
<evidence type="ECO:0000256" key="1">
    <source>
        <dbReference type="SAM" id="Phobius"/>
    </source>
</evidence>
<dbReference type="EMBL" id="SRJC01000001">
    <property type="protein sequence ID" value="TGB05254.1"/>
    <property type="molecule type" value="Genomic_DNA"/>
</dbReference>
<feature type="transmembrane region" description="Helical" evidence="1">
    <location>
        <begin position="167"/>
        <end position="185"/>
    </location>
</feature>
<feature type="transmembrane region" description="Helical" evidence="1">
    <location>
        <begin position="66"/>
        <end position="82"/>
    </location>
</feature>
<accession>A0A4Z0H5Y2</accession>
<sequence>MNHSQIAKESKKWVEEEIITDSQRHQLLERYPKRGQKPLLLTFAAIFIGLGFLTFIASNWSRMDDLVRMGIIIGFLIAFYVAGERIYTKYSNTLGVSFILIALLIFGSGIFLIGQMYHYTSYSAFPFFIWAIAACGLYVLWKEWTFFISAIGIITVGQIYSGFVYQQLHFLMALLFLVVLGVVVYRSKEASLTLMFGISYLIQSLILVLSEDLNYYWLMVFFLTLYLADDLVVKKGEVRVFKTLSVIAVFTLHVFGVFLLGQEWITNASESSFLFFLLWAVLFVGAVIRAALSSTNYYWADLILFVPVFKFPIGDAISLGVLFLYSLIWLIFGYRTEVSRWVNKGTATFLFTTFLAYFQLAWDFMNRSVFFFTGGILLFLLSFFLERKRRQVHKGGRAE</sequence>
<dbReference type="Proteomes" id="UP000297982">
    <property type="component" value="Unassembled WGS sequence"/>
</dbReference>
<keyword evidence="1" id="KW-1133">Transmembrane helix</keyword>
<feature type="transmembrane region" description="Helical" evidence="1">
    <location>
        <begin position="368"/>
        <end position="385"/>
    </location>
</feature>
<dbReference type="InterPro" id="IPR018677">
    <property type="entry name" value="DUF2157"/>
</dbReference>
<feature type="transmembrane region" description="Helical" evidence="1">
    <location>
        <begin position="319"/>
        <end position="334"/>
    </location>
</feature>
<protein>
    <submittedName>
        <fullName evidence="3">DUF2157 domain-containing protein</fullName>
    </submittedName>
</protein>
<gene>
    <name evidence="3" type="ORF">E4663_09775</name>
</gene>
<keyword evidence="1" id="KW-0472">Membrane</keyword>
<feature type="transmembrane region" description="Helical" evidence="1">
    <location>
        <begin position="119"/>
        <end position="139"/>
    </location>
</feature>
<feature type="transmembrane region" description="Helical" evidence="1">
    <location>
        <begin position="273"/>
        <end position="292"/>
    </location>
</feature>
<feature type="transmembrane region" description="Helical" evidence="1">
    <location>
        <begin position="144"/>
        <end position="161"/>
    </location>
</feature>